<keyword evidence="1" id="KW-0732">Signal</keyword>
<evidence type="ECO:0008006" key="4">
    <source>
        <dbReference type="Google" id="ProtNLM"/>
    </source>
</evidence>
<protein>
    <recommendedName>
        <fullName evidence="4">Extracellular serine-rich protein</fullName>
    </recommendedName>
</protein>
<dbReference type="CDD" id="cd00920">
    <property type="entry name" value="Cupredoxin"/>
    <property type="match status" value="1"/>
</dbReference>
<feature type="signal peptide" evidence="1">
    <location>
        <begin position="1"/>
        <end position="16"/>
    </location>
</feature>
<dbReference type="Proteomes" id="UP000028545">
    <property type="component" value="Unassembled WGS sequence"/>
</dbReference>
<evidence type="ECO:0000313" key="2">
    <source>
        <dbReference type="EMBL" id="KEZ45880.1"/>
    </source>
</evidence>
<dbReference type="VEuPathDB" id="FungiDB:SAPIO_CDS1247"/>
<dbReference type="PANTHER" id="PTHR34883:SF17">
    <property type="entry name" value="CUPREDOXIN"/>
    <property type="match status" value="1"/>
</dbReference>
<feature type="chain" id="PRO_5001775775" description="Extracellular serine-rich protein" evidence="1">
    <location>
        <begin position="17"/>
        <end position="201"/>
    </location>
</feature>
<evidence type="ECO:0000313" key="3">
    <source>
        <dbReference type="Proteomes" id="UP000028545"/>
    </source>
</evidence>
<dbReference type="Gene3D" id="2.60.40.420">
    <property type="entry name" value="Cupredoxins - blue copper proteins"/>
    <property type="match status" value="1"/>
</dbReference>
<name>A0A084GEW8_PSEDA</name>
<dbReference type="InterPro" id="IPR008972">
    <property type="entry name" value="Cupredoxin"/>
</dbReference>
<dbReference type="GeneID" id="27720319"/>
<dbReference type="SUPFAM" id="SSF49503">
    <property type="entry name" value="Cupredoxins"/>
    <property type="match status" value="1"/>
</dbReference>
<proteinExistence type="predicted"/>
<dbReference type="EMBL" id="JOWA01000055">
    <property type="protein sequence ID" value="KEZ45880.1"/>
    <property type="molecule type" value="Genomic_DNA"/>
</dbReference>
<accession>A0A084GEW8</accession>
<gene>
    <name evidence="2" type="ORF">SAPIO_CDS1247</name>
</gene>
<dbReference type="RefSeq" id="XP_016645679.1">
    <property type="nucleotide sequence ID" value="XM_016784563.1"/>
</dbReference>
<dbReference type="OMA" id="GTFNMPV"/>
<organism evidence="2 3">
    <name type="scientific">Pseudallescheria apiosperma</name>
    <name type="common">Scedosporium apiospermum</name>
    <dbReference type="NCBI Taxonomy" id="563466"/>
    <lineage>
        <taxon>Eukaryota</taxon>
        <taxon>Fungi</taxon>
        <taxon>Dikarya</taxon>
        <taxon>Ascomycota</taxon>
        <taxon>Pezizomycotina</taxon>
        <taxon>Sordariomycetes</taxon>
        <taxon>Hypocreomycetidae</taxon>
        <taxon>Microascales</taxon>
        <taxon>Microascaceae</taxon>
        <taxon>Scedosporium</taxon>
    </lineage>
</organism>
<dbReference type="AlphaFoldDB" id="A0A084GEW8"/>
<dbReference type="InterPro" id="IPR052953">
    <property type="entry name" value="Ser-rich/MCO-related"/>
</dbReference>
<reference evidence="2 3" key="1">
    <citation type="journal article" date="2014" name="Genome Announc.">
        <title>Draft genome sequence of the pathogenic fungus Scedosporium apiospermum.</title>
        <authorList>
            <person name="Vandeputte P."/>
            <person name="Ghamrawi S."/>
            <person name="Rechenmann M."/>
            <person name="Iltis A."/>
            <person name="Giraud S."/>
            <person name="Fleury M."/>
            <person name="Thornton C."/>
            <person name="Delhaes L."/>
            <person name="Meyer W."/>
            <person name="Papon N."/>
            <person name="Bouchara J.P."/>
        </authorList>
    </citation>
    <scope>NUCLEOTIDE SEQUENCE [LARGE SCALE GENOMIC DNA]</scope>
    <source>
        <strain evidence="2 3">IHEM 14462</strain>
    </source>
</reference>
<dbReference type="KEGG" id="sapo:SAPIO_CDS1247"/>
<keyword evidence="3" id="KW-1185">Reference proteome</keyword>
<dbReference type="PANTHER" id="PTHR34883">
    <property type="entry name" value="SERINE-RICH PROTEIN, PUTATIVE-RELATED-RELATED"/>
    <property type="match status" value="1"/>
</dbReference>
<evidence type="ECO:0000256" key="1">
    <source>
        <dbReference type="SAM" id="SignalP"/>
    </source>
</evidence>
<dbReference type="HOGENOM" id="CLU_053381_3_2_1"/>
<sequence>MRITLASILLAITAEAAPLIAIGGIPILSTVRLARVIPVVVGGPQDTFIPNIVSASPGDIIQFQFSSGNHTVTQSAANAPCQPLQATVPGAIHSGHIPFQAGQQTVGVFNMPVTSSATMFLYCATGPHCQTGQVMIVNPLSTDQLVSYSRLAAGAPANIDGTTVAGGVVGQIPLASAAFIPAAEEEGPPGGAPPVGNATAT</sequence>
<dbReference type="OrthoDB" id="5421909at2759"/>
<comment type="caution">
    <text evidence="2">The sequence shown here is derived from an EMBL/GenBank/DDBJ whole genome shotgun (WGS) entry which is preliminary data.</text>
</comment>